<evidence type="ECO:0000256" key="3">
    <source>
        <dbReference type="ARBA" id="ARBA00022452"/>
    </source>
</evidence>
<feature type="domain" description="TonB-dependent receptor-like beta-barrel" evidence="11">
    <location>
        <begin position="474"/>
        <end position="912"/>
    </location>
</feature>
<comment type="subcellular location">
    <subcellularLocation>
        <location evidence="1 8">Cell outer membrane</location>
        <topology evidence="1 8">Multi-pass membrane protein</topology>
    </subcellularLocation>
</comment>
<evidence type="ECO:0000256" key="6">
    <source>
        <dbReference type="ARBA" id="ARBA00023136"/>
    </source>
</evidence>
<reference evidence="14" key="1">
    <citation type="journal article" date="2019" name="Int. J. Syst. Evol. Microbiol.">
        <title>The Global Catalogue of Microorganisms (GCM) 10K type strain sequencing project: providing services to taxonomists for standard genome sequencing and annotation.</title>
        <authorList>
            <consortium name="The Broad Institute Genomics Platform"/>
            <consortium name="The Broad Institute Genome Sequencing Center for Infectious Disease"/>
            <person name="Wu L."/>
            <person name="Ma J."/>
        </authorList>
    </citation>
    <scope>NUCLEOTIDE SEQUENCE [LARGE SCALE GENOMIC DNA]</scope>
    <source>
        <strain evidence="14">CGMCC 1.10759</strain>
    </source>
</reference>
<dbReference type="InterPro" id="IPR000531">
    <property type="entry name" value="Beta-barrel_TonB"/>
</dbReference>
<dbReference type="SUPFAM" id="SSF56935">
    <property type="entry name" value="Porins"/>
    <property type="match status" value="1"/>
</dbReference>
<dbReference type="RefSeq" id="WP_380597244.1">
    <property type="nucleotide sequence ID" value="NZ_JBHSDU010000003.1"/>
</dbReference>
<comment type="caution">
    <text evidence="13">The sequence shown here is derived from an EMBL/GenBank/DDBJ whole genome shotgun (WGS) entry which is preliminary data.</text>
</comment>
<evidence type="ECO:0000256" key="5">
    <source>
        <dbReference type="ARBA" id="ARBA00023077"/>
    </source>
</evidence>
<evidence type="ECO:0000256" key="7">
    <source>
        <dbReference type="ARBA" id="ARBA00023237"/>
    </source>
</evidence>
<name>A0ABV8SRQ4_9GAMM</name>
<dbReference type="PANTHER" id="PTHR40980">
    <property type="entry name" value="PLUG DOMAIN-CONTAINING PROTEIN"/>
    <property type="match status" value="1"/>
</dbReference>
<dbReference type="InterPro" id="IPR012910">
    <property type="entry name" value="Plug_dom"/>
</dbReference>
<keyword evidence="3 8" id="KW-1134">Transmembrane beta strand</keyword>
<keyword evidence="14" id="KW-1185">Reference proteome</keyword>
<comment type="similarity">
    <text evidence="8 9">Belongs to the TonB-dependent receptor family.</text>
</comment>
<organism evidence="13 14">
    <name type="scientific">Steroidobacter flavus</name>
    <dbReference type="NCBI Taxonomy" id="1842136"/>
    <lineage>
        <taxon>Bacteria</taxon>
        <taxon>Pseudomonadati</taxon>
        <taxon>Pseudomonadota</taxon>
        <taxon>Gammaproteobacteria</taxon>
        <taxon>Steroidobacterales</taxon>
        <taxon>Steroidobacteraceae</taxon>
        <taxon>Steroidobacter</taxon>
    </lineage>
</organism>
<dbReference type="InterPro" id="IPR036942">
    <property type="entry name" value="Beta-barrel_TonB_sf"/>
</dbReference>
<feature type="signal peptide" evidence="10">
    <location>
        <begin position="1"/>
        <end position="24"/>
    </location>
</feature>
<keyword evidence="10" id="KW-0732">Signal</keyword>
<dbReference type="Proteomes" id="UP001595904">
    <property type="component" value="Unassembled WGS sequence"/>
</dbReference>
<keyword evidence="4 8" id="KW-0812">Transmembrane</keyword>
<keyword evidence="13" id="KW-0675">Receptor</keyword>
<dbReference type="Gene3D" id="2.40.170.20">
    <property type="entry name" value="TonB-dependent receptor, beta-barrel domain"/>
    <property type="match status" value="1"/>
</dbReference>
<dbReference type="Pfam" id="PF07715">
    <property type="entry name" value="Plug"/>
    <property type="match status" value="1"/>
</dbReference>
<dbReference type="EMBL" id="JBHSDU010000003">
    <property type="protein sequence ID" value="MFC4310060.1"/>
    <property type="molecule type" value="Genomic_DNA"/>
</dbReference>
<keyword evidence="7 8" id="KW-0998">Cell outer membrane</keyword>
<keyword evidence="5 9" id="KW-0798">TonB box</keyword>
<dbReference type="Pfam" id="PF00593">
    <property type="entry name" value="TonB_dep_Rec_b-barrel"/>
    <property type="match status" value="1"/>
</dbReference>
<evidence type="ECO:0000256" key="4">
    <source>
        <dbReference type="ARBA" id="ARBA00022692"/>
    </source>
</evidence>
<evidence type="ECO:0000256" key="8">
    <source>
        <dbReference type="PROSITE-ProRule" id="PRU01360"/>
    </source>
</evidence>
<evidence type="ECO:0000313" key="13">
    <source>
        <dbReference type="EMBL" id="MFC4310060.1"/>
    </source>
</evidence>
<dbReference type="InterPro" id="IPR010104">
    <property type="entry name" value="TonB_rcpt_bac"/>
</dbReference>
<dbReference type="InterPro" id="IPR039426">
    <property type="entry name" value="TonB-dep_rcpt-like"/>
</dbReference>
<dbReference type="Gene3D" id="2.170.130.10">
    <property type="entry name" value="TonB-dependent receptor, plug domain"/>
    <property type="match status" value="1"/>
</dbReference>
<dbReference type="PANTHER" id="PTHR40980:SF3">
    <property type="entry name" value="TONB-DEPENDENT RECEPTOR-LIKE BETA-BARREL DOMAIN-CONTAINING PROTEIN"/>
    <property type="match status" value="1"/>
</dbReference>
<evidence type="ECO:0000256" key="10">
    <source>
        <dbReference type="SAM" id="SignalP"/>
    </source>
</evidence>
<dbReference type="NCBIfam" id="TIGR01782">
    <property type="entry name" value="TonB-Xanth-Caul"/>
    <property type="match status" value="1"/>
</dbReference>
<proteinExistence type="inferred from homology"/>
<evidence type="ECO:0000256" key="1">
    <source>
        <dbReference type="ARBA" id="ARBA00004571"/>
    </source>
</evidence>
<keyword evidence="6 8" id="KW-0472">Membrane</keyword>
<evidence type="ECO:0000259" key="12">
    <source>
        <dbReference type="Pfam" id="PF07715"/>
    </source>
</evidence>
<evidence type="ECO:0000259" key="11">
    <source>
        <dbReference type="Pfam" id="PF00593"/>
    </source>
</evidence>
<accession>A0ABV8SRQ4</accession>
<evidence type="ECO:0000256" key="9">
    <source>
        <dbReference type="RuleBase" id="RU003357"/>
    </source>
</evidence>
<feature type="domain" description="TonB-dependent receptor plug" evidence="12">
    <location>
        <begin position="53"/>
        <end position="150"/>
    </location>
</feature>
<keyword evidence="2 8" id="KW-0813">Transport</keyword>
<protein>
    <submittedName>
        <fullName evidence="13">TonB-dependent receptor</fullName>
    </submittedName>
</protein>
<sequence>MAKLVRIRSASAMAALSLSMSALAQQTTTAQTELEEVIVSGVRESLVQGLENKRNSTQVVESIVAEDIGKLPDNNVVEALQRISGVQITDRGGGEAEGIVIRGLNDVQTTWNGRNVFTAAPPPASARAVALQDIPANLIGKIDVYKTRAADQLETGLAGQIDVTTRRPFDFDDLEISLNARATTQEQRDEIDPNASLLIANTWDVGEGKFGVMANASYSRVRYRDQSVTAGAMVPFLTERAQPNGFGAADACDHTRPYNPNWVPLERIFNGDCRLMHPGDDPVQFWQPGTDAGLATTPGSTITMNGTPYEYLLSRDALFASDFQGDRERPAATVALQWAPNDSSEYTFEAFYQGYREEMFNNLHFTFADWWGTLGPNPASTYTLYPGTNIMKTRTVGAPFGFNSGDATKQDTDTFVYALNGKWQVTDRFKLSADLSLQDSEFNTRFIAVRTERVPGSITIDFNSGNGVPSWHFNNDAEMLDPNVWTVGALFQNRGRQEGGAQTLQLDGDYELGDGVFRLLSFGVRYDDRSAESYSPKPKPEPFLGRNMSTLPSGMIYTNSGFFDGEGDIPTAWAVVNGYYLNDHADEVRALYGEPAGGPVLKRAFEVKERTASAYIQTDLQVGKLQGQFGLRYVTIDTPMQFTDVITDVRTSAKKSDSDLLPSMTLRYAVTDDFNVRFNYGETLRRPNFFDLNSNFSLTGDLTQVGYGSGSGGNPDLEAAKAKNYDLTAEWYFATDSAVYATLFRRDIDGLVVPLTRRVTIPNTGLNTSTFVVTQPVNASDGKLEGLELGFVYFPDYLPGVLKGLGVTGSFTKLDSEQTIPLTNSAGEIIGTEKSEFFGVSDTSYNITLAYDRAGIGARLSYVWRDDFKNNNEARLFANPIGIWRHSEASLDLQLSYDVNENLAISFDAVNLTEEMQQSYYAFGSAGGPTTDNFGNLLLSRSYAIGVRWRL</sequence>
<evidence type="ECO:0000256" key="2">
    <source>
        <dbReference type="ARBA" id="ARBA00022448"/>
    </source>
</evidence>
<feature type="chain" id="PRO_5046084949" evidence="10">
    <location>
        <begin position="25"/>
        <end position="951"/>
    </location>
</feature>
<evidence type="ECO:0000313" key="14">
    <source>
        <dbReference type="Proteomes" id="UP001595904"/>
    </source>
</evidence>
<dbReference type="InterPro" id="IPR037066">
    <property type="entry name" value="Plug_dom_sf"/>
</dbReference>
<gene>
    <name evidence="13" type="ORF">ACFPN2_13295</name>
</gene>
<dbReference type="PROSITE" id="PS52016">
    <property type="entry name" value="TONB_DEPENDENT_REC_3"/>
    <property type="match status" value="1"/>
</dbReference>